<dbReference type="Proteomes" id="UP000683360">
    <property type="component" value="Unassembled WGS sequence"/>
</dbReference>
<reference evidence="2" key="1">
    <citation type="submission" date="2021-03" db="EMBL/GenBank/DDBJ databases">
        <authorList>
            <person name="Bekaert M."/>
        </authorList>
    </citation>
    <scope>NUCLEOTIDE SEQUENCE</scope>
</reference>
<dbReference type="AlphaFoldDB" id="A0A8S3Q1Z7"/>
<gene>
    <name evidence="2" type="ORF">MEDL_5717</name>
</gene>
<protein>
    <recommendedName>
        <fullName evidence="1">Farnesoic acid O-methyl transferase domain-containing protein</fullName>
    </recommendedName>
</protein>
<comment type="caution">
    <text evidence="2">The sequence shown here is derived from an EMBL/GenBank/DDBJ whole genome shotgun (WGS) entry which is preliminary data.</text>
</comment>
<proteinExistence type="predicted"/>
<dbReference type="OrthoDB" id="6158878at2759"/>
<sequence>MHPSENVDSKDQDKCDYLLDCEITSEEIFNVIKKAKNGKAPGLDELPVEVLKNQTALSFLVRLFNVYYNTGKVPVLWAKGVIVPVPKCSSSDPRDPLSYRGITLAPATYKLYKVFLTVGCGKKFDASDIIHDEQNGFRKDRNTIDHLLSITSIIESRKLRLSVDALNQIPSDAELLRFSSQCDPENMHELATHLGMHRKWKVIRCNYPQDIEIAIFLFLIEWKRKNSKGKFKVLADVLEKMNLTAHMLCYVSEIRIRTLNTGNTDYQTNPNVFEDYTSLADYHIFPSEKQFVRFTIEACHDAFILLSAALDLESHDFYEICLGGSDNQDTYLRRRYNDASSFEISTPDILGCTEKRTFEIRWTIEGTIHIVKESAVGIKK</sequence>
<keyword evidence="3" id="KW-1185">Reference proteome</keyword>
<evidence type="ECO:0000259" key="1">
    <source>
        <dbReference type="Pfam" id="PF12248"/>
    </source>
</evidence>
<name>A0A8S3Q1Z7_MYTED</name>
<feature type="domain" description="Farnesoic acid O-methyl transferase" evidence="1">
    <location>
        <begin position="290"/>
        <end position="373"/>
    </location>
</feature>
<dbReference type="Pfam" id="PF12248">
    <property type="entry name" value="Methyltransf_FA"/>
    <property type="match status" value="1"/>
</dbReference>
<accession>A0A8S3Q1Z7</accession>
<evidence type="ECO:0000313" key="3">
    <source>
        <dbReference type="Proteomes" id="UP000683360"/>
    </source>
</evidence>
<dbReference type="InterPro" id="IPR022041">
    <property type="entry name" value="Methyltransf_FA"/>
</dbReference>
<dbReference type="EMBL" id="CAJPWZ010000329">
    <property type="protein sequence ID" value="CAG2190428.1"/>
    <property type="molecule type" value="Genomic_DNA"/>
</dbReference>
<dbReference type="PANTHER" id="PTHR19446">
    <property type="entry name" value="REVERSE TRANSCRIPTASES"/>
    <property type="match status" value="1"/>
</dbReference>
<organism evidence="2 3">
    <name type="scientific">Mytilus edulis</name>
    <name type="common">Blue mussel</name>
    <dbReference type="NCBI Taxonomy" id="6550"/>
    <lineage>
        <taxon>Eukaryota</taxon>
        <taxon>Metazoa</taxon>
        <taxon>Spiralia</taxon>
        <taxon>Lophotrochozoa</taxon>
        <taxon>Mollusca</taxon>
        <taxon>Bivalvia</taxon>
        <taxon>Autobranchia</taxon>
        <taxon>Pteriomorphia</taxon>
        <taxon>Mytilida</taxon>
        <taxon>Mytiloidea</taxon>
        <taxon>Mytilidae</taxon>
        <taxon>Mytilinae</taxon>
        <taxon>Mytilus</taxon>
    </lineage>
</organism>
<dbReference type="Gene3D" id="1.10.533.10">
    <property type="entry name" value="Death Domain, Fas"/>
    <property type="match status" value="1"/>
</dbReference>
<evidence type="ECO:0000313" key="2">
    <source>
        <dbReference type="EMBL" id="CAG2190428.1"/>
    </source>
</evidence>
<dbReference type="InterPro" id="IPR011029">
    <property type="entry name" value="DEATH-like_dom_sf"/>
</dbReference>